<name>A0ABV8QAE6_9MICO</name>
<keyword evidence="2" id="KW-1185">Reference proteome</keyword>
<evidence type="ECO:0000313" key="2">
    <source>
        <dbReference type="Proteomes" id="UP001595900"/>
    </source>
</evidence>
<dbReference type="EMBL" id="JBHSCN010000023">
    <property type="protein sequence ID" value="MFC4245332.1"/>
    <property type="molecule type" value="Genomic_DNA"/>
</dbReference>
<reference evidence="2" key="1">
    <citation type="journal article" date="2019" name="Int. J. Syst. Evol. Microbiol.">
        <title>The Global Catalogue of Microorganisms (GCM) 10K type strain sequencing project: providing services to taxonomists for standard genome sequencing and annotation.</title>
        <authorList>
            <consortium name="The Broad Institute Genomics Platform"/>
            <consortium name="The Broad Institute Genome Sequencing Center for Infectious Disease"/>
            <person name="Wu L."/>
            <person name="Ma J."/>
        </authorList>
    </citation>
    <scope>NUCLEOTIDE SEQUENCE [LARGE SCALE GENOMIC DNA]</scope>
    <source>
        <strain evidence="2">CGMCC 1.10363</strain>
    </source>
</reference>
<comment type="caution">
    <text evidence="1">The sequence shown here is derived from an EMBL/GenBank/DDBJ whole genome shotgun (WGS) entry which is preliminary data.</text>
</comment>
<evidence type="ECO:0000313" key="1">
    <source>
        <dbReference type="EMBL" id="MFC4245332.1"/>
    </source>
</evidence>
<organism evidence="1 2">
    <name type="scientific">Gryllotalpicola reticulitermitis</name>
    <dbReference type="NCBI Taxonomy" id="1184153"/>
    <lineage>
        <taxon>Bacteria</taxon>
        <taxon>Bacillati</taxon>
        <taxon>Actinomycetota</taxon>
        <taxon>Actinomycetes</taxon>
        <taxon>Micrococcales</taxon>
        <taxon>Microbacteriaceae</taxon>
        <taxon>Gryllotalpicola</taxon>
    </lineage>
</organism>
<protein>
    <submittedName>
        <fullName evidence="1">Uncharacterized protein</fullName>
    </submittedName>
</protein>
<dbReference type="RefSeq" id="WP_390232469.1">
    <property type="nucleotide sequence ID" value="NZ_JBHSCN010000023.1"/>
</dbReference>
<accession>A0ABV8QAE6</accession>
<sequence>MNEITPVPPLVPGAVVPLSPSAPLGSRLARATNKQLDTLRADVLVALAADQANFIIAASRESLQHQLDMIREDNRANRVDRKMMNAAITEQKLQLYIKLAPGAAPDLDRLREAFITGSIIDELGR</sequence>
<proteinExistence type="predicted"/>
<dbReference type="Proteomes" id="UP001595900">
    <property type="component" value="Unassembled WGS sequence"/>
</dbReference>
<gene>
    <name evidence="1" type="ORF">ACFOYW_18335</name>
</gene>